<reference evidence="1" key="1">
    <citation type="submission" date="2021-01" db="EMBL/GenBank/DDBJ databases">
        <authorList>
            <person name="Sun Q."/>
        </authorList>
    </citation>
    <scope>NUCLEOTIDE SEQUENCE</scope>
    <source>
        <strain evidence="1">YIM B02566</strain>
    </source>
</reference>
<name>A0ACC5R9S9_9HYPH</name>
<dbReference type="EMBL" id="JAENHL010000008">
    <property type="protein sequence ID" value="MBK1869394.1"/>
    <property type="molecule type" value="Genomic_DNA"/>
</dbReference>
<keyword evidence="2" id="KW-1185">Reference proteome</keyword>
<comment type="caution">
    <text evidence="1">The sequence shown here is derived from an EMBL/GenBank/DDBJ whole genome shotgun (WGS) entry which is preliminary data.</text>
</comment>
<evidence type="ECO:0000313" key="2">
    <source>
        <dbReference type="Proteomes" id="UP000616151"/>
    </source>
</evidence>
<sequence>MKDIVLEQAALSVQTRRRIRDYVYETPLLPARSDASLFFKAENFQHTGSFKFRGAASKMTAIAKGQGLITASSGNHGIASAKAASLTGNKLTVVLPKNVTSIKLNRIQAYGVEVLLEGDESGAAEMHAQAAAGARGLVYVSPYNDPDIIAGQGTIGLELLEQHRHIDTVFIAMGGGGLISGIASVMKSYSPDTKIIGVAAENSAALAASMKAGRIVEVEHHPTLADGVAGGVDADSMTLPLVMAAIDEVIQCSEAEITAALKALVLTENMIVEGAAGLAYAGFLKRKPTKSDSVNVVVLCGANVDAHKILALAGK</sequence>
<gene>
    <name evidence="1" type="ORF">JHL16_23740</name>
</gene>
<evidence type="ECO:0000313" key="1">
    <source>
        <dbReference type="EMBL" id="MBK1869394.1"/>
    </source>
</evidence>
<organism evidence="1 2">
    <name type="scientific">Taklimakanibacter albus</name>
    <dbReference type="NCBI Taxonomy" id="2800327"/>
    <lineage>
        <taxon>Bacteria</taxon>
        <taxon>Pseudomonadati</taxon>
        <taxon>Pseudomonadota</taxon>
        <taxon>Alphaproteobacteria</taxon>
        <taxon>Hyphomicrobiales</taxon>
        <taxon>Aestuariivirgaceae</taxon>
        <taxon>Taklimakanibacter</taxon>
    </lineage>
</organism>
<accession>A0ACC5R9S9</accession>
<protein>
    <submittedName>
        <fullName evidence="1">Pyridoxal-phosphate dependent enzyme</fullName>
    </submittedName>
</protein>
<proteinExistence type="predicted"/>
<dbReference type="Proteomes" id="UP000616151">
    <property type="component" value="Unassembled WGS sequence"/>
</dbReference>